<protein>
    <submittedName>
        <fullName evidence="1">DUF3168 domain-containing protein</fullName>
    </submittedName>
</protein>
<proteinExistence type="predicted"/>
<evidence type="ECO:0000313" key="1">
    <source>
        <dbReference type="EMBL" id="MFC0677525.1"/>
    </source>
</evidence>
<dbReference type="EMBL" id="JBHLTG010000001">
    <property type="protein sequence ID" value="MFC0677525.1"/>
    <property type="molecule type" value="Genomic_DNA"/>
</dbReference>
<dbReference type="RefSeq" id="WP_386666136.1">
    <property type="nucleotide sequence ID" value="NZ_JBHLTG010000001.1"/>
</dbReference>
<evidence type="ECO:0000313" key="2">
    <source>
        <dbReference type="Proteomes" id="UP001589896"/>
    </source>
</evidence>
<dbReference type="InterPro" id="IPR021508">
    <property type="entry name" value="Gp17-like"/>
</dbReference>
<sequence length="117" mass="12598">MLPTVYATLQASPAVVALVGNRVFRHGSAPQDVARPYVTWAVAGGAPENGFDGACADAFRVQVDCWSDSDAGVETLAAAVRDAIEPVAHLVAYVADERDFQTQRFRIGFAFDWILGR</sequence>
<comment type="caution">
    <text evidence="1">The sequence shown here is derived from an EMBL/GenBank/DDBJ whole genome shotgun (WGS) entry which is preliminary data.</text>
</comment>
<dbReference type="Pfam" id="PF11367">
    <property type="entry name" value="Tail_completion_gp17"/>
    <property type="match status" value="1"/>
</dbReference>
<reference evidence="1 2" key="1">
    <citation type="submission" date="2024-09" db="EMBL/GenBank/DDBJ databases">
        <authorList>
            <person name="Sun Q."/>
            <person name="Mori K."/>
        </authorList>
    </citation>
    <scope>NUCLEOTIDE SEQUENCE [LARGE SCALE GENOMIC DNA]</scope>
    <source>
        <strain evidence="1 2">KCTC 23076</strain>
    </source>
</reference>
<keyword evidence="2" id="KW-1185">Reference proteome</keyword>
<organism evidence="1 2">
    <name type="scientific">Lysobacter korlensis</name>
    <dbReference type="NCBI Taxonomy" id="553636"/>
    <lineage>
        <taxon>Bacteria</taxon>
        <taxon>Pseudomonadati</taxon>
        <taxon>Pseudomonadota</taxon>
        <taxon>Gammaproteobacteria</taxon>
        <taxon>Lysobacterales</taxon>
        <taxon>Lysobacteraceae</taxon>
        <taxon>Lysobacter</taxon>
    </lineage>
</organism>
<dbReference type="Proteomes" id="UP001589896">
    <property type="component" value="Unassembled WGS sequence"/>
</dbReference>
<dbReference type="InterPro" id="IPR053745">
    <property type="entry name" value="Viral_Tail_Comp_sf"/>
</dbReference>
<accession>A0ABV6RKK8</accession>
<name>A0ABV6RKK8_9GAMM</name>
<gene>
    <name evidence="1" type="ORF">ACFFGH_06630</name>
</gene>
<dbReference type="Gene3D" id="3.30.2000.30">
    <property type="match status" value="1"/>
</dbReference>